<feature type="compositionally biased region" description="Pro residues" evidence="4">
    <location>
        <begin position="243"/>
        <end position="266"/>
    </location>
</feature>
<dbReference type="CDD" id="cd12398">
    <property type="entry name" value="RRM_CSTF2_RNA15_like"/>
    <property type="match status" value="1"/>
</dbReference>
<keyword evidence="2" id="KW-0539">Nucleus</keyword>
<evidence type="ECO:0000259" key="5">
    <source>
        <dbReference type="PROSITE" id="PS50102"/>
    </source>
</evidence>
<comment type="subcellular location">
    <subcellularLocation>
        <location evidence="1">Nucleus</location>
    </subcellularLocation>
</comment>
<evidence type="ECO:0000313" key="6">
    <source>
        <dbReference type="EMBL" id="CAE4589526.1"/>
    </source>
</evidence>
<dbReference type="PANTHER" id="PTHR45735:SF2">
    <property type="entry name" value="CLEAVAGE STIMULATION FACTOR SUBUNIT 2"/>
    <property type="match status" value="1"/>
</dbReference>
<dbReference type="InterPro" id="IPR038192">
    <property type="entry name" value="CSTF_C_sf"/>
</dbReference>
<evidence type="ECO:0000256" key="3">
    <source>
        <dbReference type="PROSITE-ProRule" id="PRU00176"/>
    </source>
</evidence>
<evidence type="ECO:0000256" key="4">
    <source>
        <dbReference type="SAM" id="MobiDB-lite"/>
    </source>
</evidence>
<dbReference type="InterPro" id="IPR000504">
    <property type="entry name" value="RRM_dom"/>
</dbReference>
<dbReference type="InterPro" id="IPR025742">
    <property type="entry name" value="CSTF2_hinge"/>
</dbReference>
<dbReference type="Pfam" id="PF14327">
    <property type="entry name" value="CSTF2_hinge"/>
    <property type="match status" value="1"/>
</dbReference>
<feature type="region of interest" description="Disordered" evidence="4">
    <location>
        <begin position="216"/>
        <end position="360"/>
    </location>
</feature>
<dbReference type="GO" id="GO:0005847">
    <property type="term" value="C:mRNA cleavage and polyadenylation specificity factor complex"/>
    <property type="evidence" value="ECO:0007669"/>
    <property type="project" value="TreeGrafter"/>
</dbReference>
<dbReference type="PANTHER" id="PTHR45735">
    <property type="entry name" value="CLEAVAGE STIMULATION FACTOR SUBUNIT 2"/>
    <property type="match status" value="1"/>
</dbReference>
<evidence type="ECO:0000256" key="2">
    <source>
        <dbReference type="ARBA" id="ARBA00023242"/>
    </source>
</evidence>
<dbReference type="Pfam" id="PF14304">
    <property type="entry name" value="CSTF_C"/>
    <property type="match status" value="1"/>
</dbReference>
<gene>
    <name evidence="6" type="ORF">DBRI00130_LOCUS5673</name>
</gene>
<name>A0A7S4V4Q8_9STRA</name>
<feature type="region of interest" description="Disordered" evidence="4">
    <location>
        <begin position="138"/>
        <end position="161"/>
    </location>
</feature>
<feature type="compositionally biased region" description="Basic and acidic residues" evidence="4">
    <location>
        <begin position="271"/>
        <end position="280"/>
    </location>
</feature>
<feature type="region of interest" description="Disordered" evidence="4">
    <location>
        <begin position="1"/>
        <end position="42"/>
    </location>
</feature>
<dbReference type="Pfam" id="PF00076">
    <property type="entry name" value="RRM_1"/>
    <property type="match status" value="1"/>
</dbReference>
<dbReference type="InterPro" id="IPR012677">
    <property type="entry name" value="Nucleotide-bd_a/b_plait_sf"/>
</dbReference>
<sequence length="394" mass="42311">MSMWGGPPPPPPMGGQFRPNQPEHLFSAAQQNNQNQQNQNQQQKHDIFVGNLAFSTTEEQLIQAFSELGRLVKVRMVKDLETGKPRGFAFIEFEDPQAALSAIRNMNDYELNGRRIRVNFSNSSHLETLAGELGMDMSHANSQRQASRDAAAAKEDKSGTQAVAESLKTLTKGEMYDVVAKLKEIADTDPDEARRLLCSHPQLPEAILHLMSKLDMIKQPPPSSGLDPTAAGMTGGMGVGMGLPPPPPDVPPGVPTAPPPQPPPPSTMRASDPRAARSDPRAALSDPRAAVARVDPRTARNQPPPPIPPPPGAGLAGMPPPPPNMAQPPPPHPPPPHQFMQPPPPQGQQQPGVANLDPGLVQQVMSLTPQQISQLPPDKQQSILALRQQITGGR</sequence>
<feature type="compositionally biased region" description="Pro residues" evidence="4">
    <location>
        <begin position="1"/>
        <end position="13"/>
    </location>
</feature>
<dbReference type="InterPro" id="IPR035979">
    <property type="entry name" value="RBD_domain_sf"/>
</dbReference>
<reference evidence="6" key="1">
    <citation type="submission" date="2021-01" db="EMBL/GenBank/DDBJ databases">
        <authorList>
            <person name="Corre E."/>
            <person name="Pelletier E."/>
            <person name="Niang G."/>
            <person name="Scheremetjew M."/>
            <person name="Finn R."/>
            <person name="Kale V."/>
            <person name="Holt S."/>
            <person name="Cochrane G."/>
            <person name="Meng A."/>
            <person name="Brown T."/>
            <person name="Cohen L."/>
        </authorList>
    </citation>
    <scope>NUCLEOTIDE SEQUENCE</scope>
    <source>
        <strain evidence="6">GSO104</strain>
    </source>
</reference>
<keyword evidence="3" id="KW-0694">RNA-binding</keyword>
<feature type="domain" description="RRM" evidence="5">
    <location>
        <begin position="45"/>
        <end position="123"/>
    </location>
</feature>
<accession>A0A7S4V4Q8</accession>
<dbReference type="EMBL" id="HBNS01007012">
    <property type="protein sequence ID" value="CAE4589526.1"/>
    <property type="molecule type" value="Transcribed_RNA"/>
</dbReference>
<dbReference type="SMART" id="SM00360">
    <property type="entry name" value="RRM"/>
    <property type="match status" value="1"/>
</dbReference>
<dbReference type="SUPFAM" id="SSF54928">
    <property type="entry name" value="RNA-binding domain, RBD"/>
    <property type="match status" value="1"/>
</dbReference>
<feature type="compositionally biased region" description="Low complexity" evidence="4">
    <location>
        <begin position="140"/>
        <end position="150"/>
    </location>
</feature>
<evidence type="ECO:0000256" key="1">
    <source>
        <dbReference type="ARBA" id="ARBA00004123"/>
    </source>
</evidence>
<feature type="compositionally biased region" description="Pro residues" evidence="4">
    <location>
        <begin position="302"/>
        <end position="346"/>
    </location>
</feature>
<proteinExistence type="predicted"/>
<feature type="compositionally biased region" description="Low complexity" evidence="4">
    <location>
        <begin position="30"/>
        <end position="42"/>
    </location>
</feature>
<dbReference type="GO" id="GO:0031124">
    <property type="term" value="P:mRNA 3'-end processing"/>
    <property type="evidence" value="ECO:0007669"/>
    <property type="project" value="InterPro"/>
</dbReference>
<dbReference type="Gene3D" id="3.30.70.330">
    <property type="match status" value="1"/>
</dbReference>
<dbReference type="Gene3D" id="1.25.40.630">
    <property type="match status" value="1"/>
</dbReference>
<organism evidence="6">
    <name type="scientific">Ditylum brightwellii</name>
    <dbReference type="NCBI Taxonomy" id="49249"/>
    <lineage>
        <taxon>Eukaryota</taxon>
        <taxon>Sar</taxon>
        <taxon>Stramenopiles</taxon>
        <taxon>Ochrophyta</taxon>
        <taxon>Bacillariophyta</taxon>
        <taxon>Mediophyceae</taxon>
        <taxon>Lithodesmiophycidae</taxon>
        <taxon>Lithodesmiales</taxon>
        <taxon>Lithodesmiaceae</taxon>
        <taxon>Ditylum</taxon>
    </lineage>
</organism>
<dbReference type="Gene3D" id="1.10.20.70">
    <property type="entry name" value="Transcription termination and cleavage factor, C-terminal domain"/>
    <property type="match status" value="1"/>
</dbReference>
<protein>
    <recommendedName>
        <fullName evidence="5">RRM domain-containing protein</fullName>
    </recommendedName>
</protein>
<dbReference type="PROSITE" id="PS50102">
    <property type="entry name" value="RRM"/>
    <property type="match status" value="1"/>
</dbReference>
<dbReference type="GO" id="GO:0003729">
    <property type="term" value="F:mRNA binding"/>
    <property type="evidence" value="ECO:0007669"/>
    <property type="project" value="TreeGrafter"/>
</dbReference>
<dbReference type="AlphaFoldDB" id="A0A7S4V4Q8"/>
<dbReference type="InterPro" id="IPR026896">
    <property type="entry name" value="CSTF_C"/>
</dbReference>